<keyword evidence="2" id="KW-0238">DNA-binding</keyword>
<proteinExistence type="inferred from homology"/>
<accession>A0A078R375</accession>
<dbReference type="InterPro" id="IPR013762">
    <property type="entry name" value="Integrase-like_cat_sf"/>
</dbReference>
<evidence type="ECO:0000256" key="2">
    <source>
        <dbReference type="ARBA" id="ARBA00023125"/>
    </source>
</evidence>
<dbReference type="InterPro" id="IPR002104">
    <property type="entry name" value="Integrase_catalytic"/>
</dbReference>
<dbReference type="RefSeq" id="WP_032945908.1">
    <property type="nucleotide sequence ID" value="NZ_JNHI01000019.1"/>
</dbReference>
<dbReference type="InterPro" id="IPR050090">
    <property type="entry name" value="Tyrosine_recombinase_XerCD"/>
</dbReference>
<dbReference type="InterPro" id="IPR011010">
    <property type="entry name" value="DNA_brk_join_enz"/>
</dbReference>
<evidence type="ECO:0000256" key="1">
    <source>
        <dbReference type="ARBA" id="ARBA00008857"/>
    </source>
</evidence>
<organism evidence="5 6">
    <name type="scientific">Phocaeicola vulgatus str. 3775 SL</name>
    <name type="common">B</name>
    <name type="synonym">iv</name>
    <dbReference type="NCBI Taxonomy" id="1339350"/>
    <lineage>
        <taxon>Bacteria</taxon>
        <taxon>Pseudomonadati</taxon>
        <taxon>Bacteroidota</taxon>
        <taxon>Bacteroidia</taxon>
        <taxon>Bacteroidales</taxon>
        <taxon>Bacteroidaceae</taxon>
        <taxon>Phocaeicola</taxon>
    </lineage>
</organism>
<dbReference type="InterPro" id="IPR035386">
    <property type="entry name" value="Arm-DNA-bind_5"/>
</dbReference>
<comment type="similarity">
    <text evidence="1">Belongs to the 'phage' integrase family.</text>
</comment>
<dbReference type="PANTHER" id="PTHR30349:SF64">
    <property type="entry name" value="PROPHAGE INTEGRASE INTD-RELATED"/>
    <property type="match status" value="1"/>
</dbReference>
<dbReference type="Pfam" id="PF17293">
    <property type="entry name" value="Arm-DNA-bind_5"/>
    <property type="match status" value="1"/>
</dbReference>
<evidence type="ECO:0000256" key="3">
    <source>
        <dbReference type="ARBA" id="ARBA00023172"/>
    </source>
</evidence>
<evidence type="ECO:0000313" key="5">
    <source>
        <dbReference type="EMBL" id="KDS29780.1"/>
    </source>
</evidence>
<dbReference type="AlphaFoldDB" id="A0A078R375"/>
<keyword evidence="3" id="KW-0233">DNA recombination</keyword>
<dbReference type="Pfam" id="PF00589">
    <property type="entry name" value="Phage_integrase"/>
    <property type="match status" value="1"/>
</dbReference>
<dbReference type="GO" id="GO:0003677">
    <property type="term" value="F:DNA binding"/>
    <property type="evidence" value="ECO:0007669"/>
    <property type="project" value="UniProtKB-KW"/>
</dbReference>
<dbReference type="GO" id="GO:0006310">
    <property type="term" value="P:DNA recombination"/>
    <property type="evidence" value="ECO:0007669"/>
    <property type="project" value="UniProtKB-KW"/>
</dbReference>
<evidence type="ECO:0000313" key="6">
    <source>
        <dbReference type="Proteomes" id="UP000028134"/>
    </source>
</evidence>
<dbReference type="PANTHER" id="PTHR30349">
    <property type="entry name" value="PHAGE INTEGRASE-RELATED"/>
    <property type="match status" value="1"/>
</dbReference>
<name>A0A078R375_PHOVU</name>
<dbReference type="Pfam" id="PF13102">
    <property type="entry name" value="Phage_int_SAM_5"/>
    <property type="match status" value="1"/>
</dbReference>
<dbReference type="CDD" id="cd01185">
    <property type="entry name" value="INTN1_C_like"/>
    <property type="match status" value="1"/>
</dbReference>
<feature type="domain" description="Tyr recombinase" evidence="4">
    <location>
        <begin position="219"/>
        <end position="393"/>
    </location>
</feature>
<dbReference type="InterPro" id="IPR025269">
    <property type="entry name" value="SAM-like_dom"/>
</dbReference>
<evidence type="ECO:0000259" key="4">
    <source>
        <dbReference type="PROSITE" id="PS51898"/>
    </source>
</evidence>
<reference evidence="5 6" key="1">
    <citation type="submission" date="2014-04" db="EMBL/GenBank/DDBJ databases">
        <authorList>
            <person name="Sears C."/>
            <person name="Carroll K."/>
            <person name="Sack B.R."/>
            <person name="Qadri F."/>
            <person name="Myers L.L."/>
            <person name="Chung G.-T."/>
            <person name="Escheverria P."/>
            <person name="Fraser C.M."/>
            <person name="Sadzewicz L."/>
            <person name="Shefchek K.A."/>
            <person name="Tallon L."/>
            <person name="Das S.P."/>
            <person name="Daugherty S."/>
            <person name="Mongodin E.F."/>
        </authorList>
    </citation>
    <scope>NUCLEOTIDE SEQUENCE [LARGE SCALE GENOMIC DNA]</scope>
    <source>
        <strain evidence="6">3775 SL(B) 10 (iv)</strain>
    </source>
</reference>
<dbReference type="InterPro" id="IPR010998">
    <property type="entry name" value="Integrase_recombinase_N"/>
</dbReference>
<dbReference type="GO" id="GO:0015074">
    <property type="term" value="P:DNA integration"/>
    <property type="evidence" value="ECO:0007669"/>
    <property type="project" value="InterPro"/>
</dbReference>
<dbReference type="PROSITE" id="PS51898">
    <property type="entry name" value="TYR_RECOMBINASE"/>
    <property type="match status" value="1"/>
</dbReference>
<dbReference type="Proteomes" id="UP000028134">
    <property type="component" value="Unassembled WGS sequence"/>
</dbReference>
<dbReference type="Gene3D" id="1.10.150.130">
    <property type="match status" value="1"/>
</dbReference>
<dbReference type="EMBL" id="JNHI01000019">
    <property type="protein sequence ID" value="KDS29780.1"/>
    <property type="molecule type" value="Genomic_DNA"/>
</dbReference>
<dbReference type="SUPFAM" id="SSF56349">
    <property type="entry name" value="DNA breaking-rejoining enzymes"/>
    <property type="match status" value="1"/>
</dbReference>
<dbReference type="Gene3D" id="1.10.443.10">
    <property type="entry name" value="Intergrase catalytic core"/>
    <property type="match status" value="1"/>
</dbReference>
<dbReference type="PATRIC" id="fig|1339350.3.peg.2802"/>
<protein>
    <submittedName>
        <fullName evidence="5">Phage integrase family protein</fullName>
    </submittedName>
</protein>
<gene>
    <name evidence="5" type="ORF">M097_2925</name>
</gene>
<sequence>MNQANVKVSFYLKKSEADVDGNCPVMAKLSVGKYSEAAFSVKMKVSQSRWTSGRALGKSMAAKEINNRLDEIRAMALSIYSELSAVRDGVTAEEVKSILLGMASGQETLLGYFRRFINCFEKRVGVNRTIGSLRAYRNAYNHIERFLQAKYKLSDIPFSALDRSFVDKYDLYLRTERNLAPGTIINLTVQLKTIVGEAIADGIITASPFLGYEPVRPKAIQKYLTAEELHRIMITPLHRQTLYHVRDMFLFSCFTGISYRDMCLLTKSNLCSAEDGTWWIKSARQKTKIEFEIPLLDLPLQILKKYSDTAPDDKLLPMYCNSMLNHYLKEIAQICHINRPLVFHAARHTYATEITLSHGVPLETVSKMLGHSQIETTQIYAKVTDDKIDADTKALNRKISERFSVVI</sequence>
<comment type="caution">
    <text evidence="5">The sequence shown here is derived from an EMBL/GenBank/DDBJ whole genome shotgun (WGS) entry which is preliminary data.</text>
</comment>